<protein>
    <submittedName>
        <fullName evidence="1">Uncharacterized protein</fullName>
    </submittedName>
</protein>
<dbReference type="Proteomes" id="UP000828390">
    <property type="component" value="Unassembled WGS sequence"/>
</dbReference>
<evidence type="ECO:0000313" key="2">
    <source>
        <dbReference type="Proteomes" id="UP000828390"/>
    </source>
</evidence>
<gene>
    <name evidence="1" type="ORF">DPMN_000220</name>
</gene>
<name>A0A9D4MFE6_DREPO</name>
<accession>A0A9D4MFE6</accession>
<evidence type="ECO:0000313" key="1">
    <source>
        <dbReference type="EMBL" id="KAH3876380.1"/>
    </source>
</evidence>
<dbReference type="EMBL" id="JAIWYP010000001">
    <property type="protein sequence ID" value="KAH3876380.1"/>
    <property type="molecule type" value="Genomic_DNA"/>
</dbReference>
<comment type="caution">
    <text evidence="1">The sequence shown here is derived from an EMBL/GenBank/DDBJ whole genome shotgun (WGS) entry which is preliminary data.</text>
</comment>
<keyword evidence="2" id="KW-1185">Reference proteome</keyword>
<reference evidence="1" key="1">
    <citation type="journal article" date="2019" name="bioRxiv">
        <title>The Genome of the Zebra Mussel, Dreissena polymorpha: A Resource for Invasive Species Research.</title>
        <authorList>
            <person name="McCartney M.A."/>
            <person name="Auch B."/>
            <person name="Kono T."/>
            <person name="Mallez S."/>
            <person name="Zhang Y."/>
            <person name="Obille A."/>
            <person name="Becker A."/>
            <person name="Abrahante J.E."/>
            <person name="Garbe J."/>
            <person name="Badalamenti J.P."/>
            <person name="Herman A."/>
            <person name="Mangelson H."/>
            <person name="Liachko I."/>
            <person name="Sullivan S."/>
            <person name="Sone E.D."/>
            <person name="Koren S."/>
            <person name="Silverstein K.A.T."/>
            <person name="Beckman K.B."/>
            <person name="Gohl D.M."/>
        </authorList>
    </citation>
    <scope>NUCLEOTIDE SEQUENCE</scope>
    <source>
        <strain evidence="1">Duluth1</strain>
        <tissue evidence="1">Whole animal</tissue>
    </source>
</reference>
<reference evidence="1" key="2">
    <citation type="submission" date="2020-11" db="EMBL/GenBank/DDBJ databases">
        <authorList>
            <person name="McCartney M.A."/>
            <person name="Auch B."/>
            <person name="Kono T."/>
            <person name="Mallez S."/>
            <person name="Becker A."/>
            <person name="Gohl D.M."/>
            <person name="Silverstein K.A.T."/>
            <person name="Koren S."/>
            <person name="Bechman K.B."/>
            <person name="Herman A."/>
            <person name="Abrahante J.E."/>
            <person name="Garbe J."/>
        </authorList>
    </citation>
    <scope>NUCLEOTIDE SEQUENCE</scope>
    <source>
        <strain evidence="1">Duluth1</strain>
        <tissue evidence="1">Whole animal</tissue>
    </source>
</reference>
<organism evidence="1 2">
    <name type="scientific">Dreissena polymorpha</name>
    <name type="common">Zebra mussel</name>
    <name type="synonym">Mytilus polymorpha</name>
    <dbReference type="NCBI Taxonomy" id="45954"/>
    <lineage>
        <taxon>Eukaryota</taxon>
        <taxon>Metazoa</taxon>
        <taxon>Spiralia</taxon>
        <taxon>Lophotrochozoa</taxon>
        <taxon>Mollusca</taxon>
        <taxon>Bivalvia</taxon>
        <taxon>Autobranchia</taxon>
        <taxon>Heteroconchia</taxon>
        <taxon>Euheterodonta</taxon>
        <taxon>Imparidentia</taxon>
        <taxon>Neoheterodontei</taxon>
        <taxon>Myida</taxon>
        <taxon>Dreissenoidea</taxon>
        <taxon>Dreissenidae</taxon>
        <taxon>Dreissena</taxon>
    </lineage>
</organism>
<dbReference type="AlphaFoldDB" id="A0A9D4MFE6"/>
<proteinExistence type="predicted"/>
<sequence length="67" mass="7707">MSGCLALEETRLLRQGSADNLQRHLPAPSTQLCLYGHSRHHRPSSRTLRRFPQFVERTEYRSSGSLL</sequence>